<evidence type="ECO:0000259" key="1">
    <source>
        <dbReference type="SMART" id="SM00507"/>
    </source>
</evidence>
<reference evidence="2" key="2">
    <citation type="journal article" date="2021" name="PeerJ">
        <title>Extensive microbial diversity within the chicken gut microbiome revealed by metagenomics and culture.</title>
        <authorList>
            <person name="Gilroy R."/>
            <person name="Ravi A."/>
            <person name="Getino M."/>
            <person name="Pursley I."/>
            <person name="Horton D.L."/>
            <person name="Alikhan N.F."/>
            <person name="Baker D."/>
            <person name="Gharbi K."/>
            <person name="Hall N."/>
            <person name="Watson M."/>
            <person name="Adriaenssens E.M."/>
            <person name="Foster-Nyarko E."/>
            <person name="Jarju S."/>
            <person name="Secka A."/>
            <person name="Antonio M."/>
            <person name="Oren A."/>
            <person name="Chaudhuri R.R."/>
            <person name="La Ragione R."/>
            <person name="Hildebrand F."/>
            <person name="Pallen M.J."/>
        </authorList>
    </citation>
    <scope>NUCLEOTIDE SEQUENCE</scope>
    <source>
        <strain evidence="2">11159</strain>
    </source>
</reference>
<reference evidence="2" key="1">
    <citation type="submission" date="2020-10" db="EMBL/GenBank/DDBJ databases">
        <authorList>
            <person name="Gilroy R."/>
        </authorList>
    </citation>
    <scope>NUCLEOTIDE SEQUENCE</scope>
    <source>
        <strain evidence="2">11159</strain>
    </source>
</reference>
<name>A0A9D9DGX5_9BACL</name>
<keyword evidence="2" id="KW-0378">Hydrolase</keyword>
<proteinExistence type="predicted"/>
<dbReference type="SMART" id="SM00507">
    <property type="entry name" value="HNHc"/>
    <property type="match status" value="1"/>
</dbReference>
<protein>
    <submittedName>
        <fullName evidence="2">HNH endonuclease</fullName>
    </submittedName>
</protein>
<dbReference type="EMBL" id="JADIMY010000063">
    <property type="protein sequence ID" value="MBO8427479.1"/>
    <property type="molecule type" value="Genomic_DNA"/>
</dbReference>
<dbReference type="GO" id="GO:0004519">
    <property type="term" value="F:endonuclease activity"/>
    <property type="evidence" value="ECO:0007669"/>
    <property type="project" value="UniProtKB-KW"/>
</dbReference>
<keyword evidence="2" id="KW-0255">Endonuclease</keyword>
<evidence type="ECO:0000313" key="3">
    <source>
        <dbReference type="Proteomes" id="UP000823613"/>
    </source>
</evidence>
<gene>
    <name evidence="2" type="ORF">IAC58_02830</name>
</gene>
<dbReference type="CDD" id="cd00085">
    <property type="entry name" value="HNHc"/>
    <property type="match status" value="1"/>
</dbReference>
<sequence length="241" mass="28205">MSNKRMFSKEQMEKIVKDSFTIADVCRKCGWSATSANYNIVKRYIKEYNLDTSHFTGQKTNIGNILNKHNEKNVYDYLTKESYVKGTTLRLKLIKEGLKKHQCERCKNIEWEGKPIPLQVHHINGDHNDNRLENLKLLCPNCHALTDTYCAKNRKDAKKPKYCEKCGKPLKWKNAKLCTKCAAEERGIKERKAERPSKEDLFELIKTKSFLEIGRMYGVSDTAIKKWCKSYNLPYRKKDLK</sequence>
<dbReference type="InterPro" id="IPR003615">
    <property type="entry name" value="HNH_nuc"/>
</dbReference>
<dbReference type="Proteomes" id="UP000823613">
    <property type="component" value="Unassembled WGS sequence"/>
</dbReference>
<dbReference type="AlphaFoldDB" id="A0A9D9DGX5"/>
<comment type="caution">
    <text evidence="2">The sequence shown here is derived from an EMBL/GenBank/DDBJ whole genome shotgun (WGS) entry which is preliminary data.</text>
</comment>
<feature type="domain" description="HNH nuclease" evidence="1">
    <location>
        <begin position="88"/>
        <end position="144"/>
    </location>
</feature>
<evidence type="ECO:0000313" key="2">
    <source>
        <dbReference type="EMBL" id="MBO8427479.1"/>
    </source>
</evidence>
<accession>A0A9D9DGX5</accession>
<organism evidence="2 3">
    <name type="scientific">Candidatus Onthovivens merdipullorum</name>
    <dbReference type="NCBI Taxonomy" id="2840889"/>
    <lineage>
        <taxon>Bacteria</taxon>
        <taxon>Bacillati</taxon>
        <taxon>Bacillota</taxon>
        <taxon>Bacilli</taxon>
        <taxon>Bacillales</taxon>
        <taxon>Candidatus Onthovivens</taxon>
    </lineage>
</organism>
<keyword evidence="2" id="KW-0540">Nuclease</keyword>